<dbReference type="WBParaSite" id="PDA_v2.g15831.t1">
    <property type="protein sequence ID" value="PDA_v2.g15831.t1"/>
    <property type="gene ID" value="PDA_v2.g15831"/>
</dbReference>
<keyword evidence="1" id="KW-1185">Reference proteome</keyword>
<organism evidence="1 2">
    <name type="scientific">Panagrolaimus davidi</name>
    <dbReference type="NCBI Taxonomy" id="227884"/>
    <lineage>
        <taxon>Eukaryota</taxon>
        <taxon>Metazoa</taxon>
        <taxon>Ecdysozoa</taxon>
        <taxon>Nematoda</taxon>
        <taxon>Chromadorea</taxon>
        <taxon>Rhabditida</taxon>
        <taxon>Tylenchina</taxon>
        <taxon>Panagrolaimomorpha</taxon>
        <taxon>Panagrolaimoidea</taxon>
        <taxon>Panagrolaimidae</taxon>
        <taxon>Panagrolaimus</taxon>
    </lineage>
</organism>
<dbReference type="Proteomes" id="UP000887578">
    <property type="component" value="Unplaced"/>
</dbReference>
<reference evidence="2" key="1">
    <citation type="submission" date="2022-11" db="UniProtKB">
        <authorList>
            <consortium name="WormBaseParasite"/>
        </authorList>
    </citation>
    <scope>IDENTIFICATION</scope>
</reference>
<evidence type="ECO:0000313" key="2">
    <source>
        <dbReference type="WBParaSite" id="PDA_v2.g15831.t1"/>
    </source>
</evidence>
<name>A0A914PCD6_9BILA</name>
<evidence type="ECO:0000313" key="1">
    <source>
        <dbReference type="Proteomes" id="UP000887578"/>
    </source>
</evidence>
<proteinExistence type="predicted"/>
<protein>
    <submittedName>
        <fullName evidence="2">Uncharacterized protein</fullName>
    </submittedName>
</protein>
<dbReference type="AlphaFoldDB" id="A0A914PCD6"/>
<sequence>MLPFDSTTSNNLGRSEKPVLWNKASKNSDFAIVDYEEYNKQWKDGVLLKSNRLNSYVSFDAPSLFNDKNFEELRARLINDAKQNFSSSSFIIQNPFEFPRQQNFDISEPEVARFRAYQQLINPNEASNNGHLDNSAGMNVQNGVNGVPERPRKRRRRGIDLGVIDDIETQPYKKKLRGWIEYDKPESDVETAEEFIEPLLAANYRRILMYDEVRGVEDLFIDQNQIDKYLTCLEEVAGSLHGIKYYSFVAITSANAELRSAIAALFENINFIIVPIPMKEYGRTTLAVFDLRNSKCWRFFSKSNEKNFGLREVKAILENVLPSTFDPIPTRDCDRIFNVRFEAFDDAILMFHLCEELFFIGHLNRIENLDIKAERRRVAAIFDLINSPSWNHVWPSTLRNEVQASDENLATAIEVSLFIKNLSKMNSSIFNL</sequence>
<accession>A0A914PCD6</accession>